<protein>
    <submittedName>
        <fullName evidence="2">Spherulation-specific family 4</fullName>
    </submittedName>
</protein>
<dbReference type="KEGG" id="tpla:ElP_61770"/>
<dbReference type="Pfam" id="PF12138">
    <property type="entry name" value="Spherulin4"/>
    <property type="match status" value="1"/>
</dbReference>
<proteinExistence type="predicted"/>
<dbReference type="OrthoDB" id="508445at2"/>
<sequence length="453" mass="49425" precursor="true">MSRSKQGLAVLSRVLIPAATLLTIAALPAAEAGELPRATEKVKVLVPAYFYPTWWVGSPWDDLNQAASQIPIEAIMNPASGPGNAPNPDYLQAVADLQAAGGKVIGYVPTGYGSRPIGDVMFEIQAYLIWYDVDGIFLDEMGDQLGTLDYESVYCLIKLYQFAVGHKLRVVGNVGVPFPEAEAYLDATDTLVIFEGPLSNPEVVIDFEELPIPPGGAFAPGLYQDPGQEFQVSAVAPNGFLSTYYAREAGSGGFYAGSNAIGASTEATITLNRLDLQPFSLRSIDVARYFIWNEGNDPVTLTFTGQRAGGGTVQQAFTVQAPIGTQAFDTFSFSGFTNLTSVTWQQESGPAGVEHQFDNIRLERMGANFDAYPTEAPYDGLDPWFLQYRPRRFANLVYDVPTADDMEDALDKAIEDNAGYIFLTDDILSNPWDTLPAYWDEEVEAIREFNSSE</sequence>
<gene>
    <name evidence="2" type="ORF">ElP_61770</name>
</gene>
<name>A0A518HC03_9BACT</name>
<dbReference type="EMBL" id="CP036426">
    <property type="protein sequence ID" value="QDV38226.1"/>
    <property type="molecule type" value="Genomic_DNA"/>
</dbReference>
<reference evidence="2 3" key="1">
    <citation type="submission" date="2019-02" db="EMBL/GenBank/DDBJ databases">
        <title>Deep-cultivation of Planctomycetes and their phenomic and genomic characterization uncovers novel biology.</title>
        <authorList>
            <person name="Wiegand S."/>
            <person name="Jogler M."/>
            <person name="Boedeker C."/>
            <person name="Pinto D."/>
            <person name="Vollmers J."/>
            <person name="Rivas-Marin E."/>
            <person name="Kohn T."/>
            <person name="Peeters S.H."/>
            <person name="Heuer A."/>
            <person name="Rast P."/>
            <person name="Oberbeckmann S."/>
            <person name="Bunk B."/>
            <person name="Jeske O."/>
            <person name="Meyerdierks A."/>
            <person name="Storesund J.E."/>
            <person name="Kallscheuer N."/>
            <person name="Luecker S."/>
            <person name="Lage O.M."/>
            <person name="Pohl T."/>
            <person name="Merkel B.J."/>
            <person name="Hornburger P."/>
            <person name="Mueller R.-W."/>
            <person name="Bruemmer F."/>
            <person name="Labrenz M."/>
            <person name="Spormann A.M."/>
            <person name="Op den Camp H."/>
            <person name="Overmann J."/>
            <person name="Amann R."/>
            <person name="Jetten M.S.M."/>
            <person name="Mascher T."/>
            <person name="Medema M.H."/>
            <person name="Devos D.P."/>
            <person name="Kaster A.-K."/>
            <person name="Ovreas L."/>
            <person name="Rohde M."/>
            <person name="Galperin M.Y."/>
            <person name="Jogler C."/>
        </authorList>
    </citation>
    <scope>NUCLEOTIDE SEQUENCE [LARGE SCALE GENOMIC DNA]</scope>
    <source>
        <strain evidence="2 3">ElP</strain>
    </source>
</reference>
<keyword evidence="1" id="KW-0732">Signal</keyword>
<evidence type="ECO:0000313" key="3">
    <source>
        <dbReference type="Proteomes" id="UP000317835"/>
    </source>
</evidence>
<feature type="signal peptide" evidence="1">
    <location>
        <begin position="1"/>
        <end position="32"/>
    </location>
</feature>
<evidence type="ECO:0000313" key="2">
    <source>
        <dbReference type="EMBL" id="QDV38226.1"/>
    </source>
</evidence>
<dbReference type="InterPro" id="IPR021986">
    <property type="entry name" value="Spherulin4"/>
</dbReference>
<accession>A0A518HC03</accession>
<keyword evidence="3" id="KW-1185">Reference proteome</keyword>
<dbReference type="PANTHER" id="PTHR35040:SF9">
    <property type="entry name" value="4-LIKE CELL SURFACE PROTEIN, PUTATIVE (AFU_ORTHOLOGUE AFUA_4G14080)-RELATED"/>
    <property type="match status" value="1"/>
</dbReference>
<dbReference type="PANTHER" id="PTHR35040">
    <property type="match status" value="1"/>
</dbReference>
<feature type="chain" id="PRO_5022201797" evidence="1">
    <location>
        <begin position="33"/>
        <end position="453"/>
    </location>
</feature>
<dbReference type="RefSeq" id="WP_145276560.1">
    <property type="nucleotide sequence ID" value="NZ_CP036426.1"/>
</dbReference>
<dbReference type="AlphaFoldDB" id="A0A518HC03"/>
<organism evidence="2 3">
    <name type="scientific">Tautonia plasticadhaerens</name>
    <dbReference type="NCBI Taxonomy" id="2527974"/>
    <lineage>
        <taxon>Bacteria</taxon>
        <taxon>Pseudomonadati</taxon>
        <taxon>Planctomycetota</taxon>
        <taxon>Planctomycetia</taxon>
        <taxon>Isosphaerales</taxon>
        <taxon>Isosphaeraceae</taxon>
        <taxon>Tautonia</taxon>
    </lineage>
</organism>
<evidence type="ECO:0000256" key="1">
    <source>
        <dbReference type="SAM" id="SignalP"/>
    </source>
</evidence>
<dbReference type="Proteomes" id="UP000317835">
    <property type="component" value="Chromosome"/>
</dbReference>